<evidence type="ECO:0000313" key="2">
    <source>
        <dbReference type="Proteomes" id="UP000663090"/>
    </source>
</evidence>
<dbReference type="EMBL" id="CP071091">
    <property type="protein sequence ID" value="QSQ14164.1"/>
    <property type="molecule type" value="Genomic_DNA"/>
</dbReference>
<name>A0ABX7N9E5_9BACT</name>
<dbReference type="Proteomes" id="UP000663090">
    <property type="component" value="Chromosome"/>
</dbReference>
<dbReference type="NCBIfam" id="TIGR03976">
    <property type="entry name" value="chp_LLNDYxLRE"/>
    <property type="match status" value="1"/>
</dbReference>
<dbReference type="InterPro" id="IPR023974">
    <property type="entry name" value="HxsD"/>
</dbReference>
<keyword evidence="2" id="KW-1185">Reference proteome</keyword>
<gene>
    <name evidence="1" type="primary">hxsD</name>
    <name evidence="1" type="ORF">JY572_38625</name>
</gene>
<organism evidence="1 2">
    <name type="scientific">Myxococcus landrumensis</name>
    <dbReference type="NCBI Taxonomy" id="2813577"/>
    <lineage>
        <taxon>Bacteria</taxon>
        <taxon>Pseudomonadati</taxon>
        <taxon>Myxococcota</taxon>
        <taxon>Myxococcia</taxon>
        <taxon>Myxococcales</taxon>
        <taxon>Cystobacterineae</taxon>
        <taxon>Myxococcaceae</taxon>
        <taxon>Myxococcus</taxon>
    </lineage>
</organism>
<protein>
    <submittedName>
        <fullName evidence="1">His-Xaa-Ser system protein HxsD</fullName>
    </submittedName>
</protein>
<reference evidence="1 2" key="1">
    <citation type="submission" date="2021-02" db="EMBL/GenBank/DDBJ databases">
        <title>De Novo genome assembly of isolated myxobacteria.</title>
        <authorList>
            <person name="Stevens D.C."/>
        </authorList>
    </citation>
    <scope>NUCLEOTIDE SEQUENCE [LARGE SCALE GENOMIC DNA]</scope>
    <source>
        <strain evidence="1 2">SCHIC003</strain>
    </source>
</reference>
<evidence type="ECO:0000313" key="1">
    <source>
        <dbReference type="EMBL" id="QSQ14164.1"/>
    </source>
</evidence>
<sequence length="122" mass="13876">MVRSGHVTTQDTETQPAFLFRDGAVHAVFDLRVYRLAAIQKSAYRFADRCTAVFGSPDADRLPLRFVFAPAVTEQDALETVRLFFQELLDQELREQVGDETRALRALIVAQAFSRTDLIRQD</sequence>
<proteinExistence type="predicted"/>
<accession>A0ABX7N9E5</accession>